<dbReference type="PRINTS" id="PR00463">
    <property type="entry name" value="EP450I"/>
</dbReference>
<dbReference type="InterPro" id="IPR002401">
    <property type="entry name" value="Cyt_P450_E_grp-I"/>
</dbReference>
<dbReference type="EMBL" id="JBBXMP010000625">
    <property type="protein sequence ID" value="KAL0057221.1"/>
    <property type="molecule type" value="Genomic_DNA"/>
</dbReference>
<evidence type="ECO:0000313" key="9">
    <source>
        <dbReference type="EMBL" id="KAL0057221.1"/>
    </source>
</evidence>
<feature type="transmembrane region" description="Helical" evidence="8">
    <location>
        <begin position="6"/>
        <end position="25"/>
    </location>
</feature>
<organism evidence="9 10">
    <name type="scientific">Marasmius tenuissimus</name>
    <dbReference type="NCBI Taxonomy" id="585030"/>
    <lineage>
        <taxon>Eukaryota</taxon>
        <taxon>Fungi</taxon>
        <taxon>Dikarya</taxon>
        <taxon>Basidiomycota</taxon>
        <taxon>Agaricomycotina</taxon>
        <taxon>Agaricomycetes</taxon>
        <taxon>Agaricomycetidae</taxon>
        <taxon>Agaricales</taxon>
        <taxon>Marasmiineae</taxon>
        <taxon>Marasmiaceae</taxon>
        <taxon>Marasmius</taxon>
    </lineage>
</organism>
<evidence type="ECO:0000256" key="4">
    <source>
        <dbReference type="ARBA" id="ARBA00022723"/>
    </source>
</evidence>
<keyword evidence="10" id="KW-1185">Reference proteome</keyword>
<keyword evidence="4" id="KW-0479">Metal-binding</keyword>
<protein>
    <recommendedName>
        <fullName evidence="11">Cytochrome P450</fullName>
    </recommendedName>
</protein>
<feature type="transmembrane region" description="Helical" evidence="8">
    <location>
        <begin position="65"/>
        <end position="84"/>
    </location>
</feature>
<comment type="similarity">
    <text evidence="3">Belongs to the cytochrome P450 family.</text>
</comment>
<keyword evidence="7" id="KW-0503">Monooxygenase</keyword>
<evidence type="ECO:0000256" key="7">
    <source>
        <dbReference type="ARBA" id="ARBA00023033"/>
    </source>
</evidence>
<comment type="pathway">
    <text evidence="2">Secondary metabolite biosynthesis.</text>
</comment>
<sequence length="573" mass="63734">MSSILLSHPIASSGVILGIANHLYFKKHEPVRTAIIRTACFLLLQPALQLLLLHHFASVTISTPHIIFAYLTFFSSIATSIVAYRISPFHPLAKIPGPMIFKISKFWRMYICITGKQHIALKELHDRYGPIVRSGPNDISVIDHASLKAVLGTEGLPKGPAYLARKVVGLPPPLLVATGEEHTAHRRLWSRGFSSESIKEYQEIIISKGVELAEALTVRTGKELDLVEWMNFFTLVRVLSLNDCDMVANKGTLSTSFDFMAEMAFGSKTGMLKHGKDETGIIDLIHAGAWSAEISSQVPWLSYLLTFLPSSLSELRKICFAWGRRRVEDGSKTKDLWYHLSDEEGHEKVKPRLDRVGPDSLSAIVAGSDTTSTAMSNFFWCILSNPEAYKRVVSEVDKEYPPGIDPLLDTSRYGNLKFLRACLNESLRVLPPVPSNGPRVVPKESGGKVICGHFIAEGTQVQVPPLCVHYNPSNFSPSPESFIPERWIPGELQAPASSITMKTDAFIPFSYGPANCVGKNLAIQEMMMILTMLIQRFDFAFAEGFEWEEWVAKKVDAFLTENGPLKVVVRSKF</sequence>
<evidence type="ECO:0000313" key="10">
    <source>
        <dbReference type="Proteomes" id="UP001437256"/>
    </source>
</evidence>
<proteinExistence type="inferred from homology"/>
<keyword evidence="6" id="KW-0408">Iron</keyword>
<evidence type="ECO:0000256" key="5">
    <source>
        <dbReference type="ARBA" id="ARBA00023002"/>
    </source>
</evidence>
<evidence type="ECO:0000256" key="8">
    <source>
        <dbReference type="SAM" id="Phobius"/>
    </source>
</evidence>
<dbReference type="InterPro" id="IPR050121">
    <property type="entry name" value="Cytochrome_P450_monoxygenase"/>
</dbReference>
<dbReference type="SUPFAM" id="SSF48264">
    <property type="entry name" value="Cytochrome P450"/>
    <property type="match status" value="1"/>
</dbReference>
<dbReference type="InterPro" id="IPR001128">
    <property type="entry name" value="Cyt_P450"/>
</dbReference>
<dbReference type="InterPro" id="IPR036396">
    <property type="entry name" value="Cyt_P450_sf"/>
</dbReference>
<reference evidence="9 10" key="1">
    <citation type="submission" date="2024-05" db="EMBL/GenBank/DDBJ databases">
        <title>A draft genome resource for the thread blight pathogen Marasmius tenuissimus strain MS-2.</title>
        <authorList>
            <person name="Yulfo-Soto G.E."/>
            <person name="Baruah I.K."/>
            <person name="Amoako-Attah I."/>
            <person name="Bukari Y."/>
            <person name="Meinhardt L.W."/>
            <person name="Bailey B.A."/>
            <person name="Cohen S.P."/>
        </authorList>
    </citation>
    <scope>NUCLEOTIDE SEQUENCE [LARGE SCALE GENOMIC DNA]</scope>
    <source>
        <strain evidence="9 10">MS-2</strain>
    </source>
</reference>
<comment type="cofactor">
    <cofactor evidence="1">
        <name>heme</name>
        <dbReference type="ChEBI" id="CHEBI:30413"/>
    </cofactor>
</comment>
<keyword evidence="8" id="KW-0472">Membrane</keyword>
<dbReference type="Gene3D" id="1.10.630.10">
    <property type="entry name" value="Cytochrome P450"/>
    <property type="match status" value="1"/>
</dbReference>
<dbReference type="Pfam" id="PF00067">
    <property type="entry name" value="p450"/>
    <property type="match status" value="2"/>
</dbReference>
<evidence type="ECO:0000256" key="3">
    <source>
        <dbReference type="ARBA" id="ARBA00010617"/>
    </source>
</evidence>
<name>A0ABR2Z6P3_9AGAR</name>
<dbReference type="Proteomes" id="UP001437256">
    <property type="component" value="Unassembled WGS sequence"/>
</dbReference>
<evidence type="ECO:0000256" key="1">
    <source>
        <dbReference type="ARBA" id="ARBA00001971"/>
    </source>
</evidence>
<gene>
    <name evidence="9" type="ORF">AAF712_016146</name>
</gene>
<evidence type="ECO:0000256" key="2">
    <source>
        <dbReference type="ARBA" id="ARBA00005179"/>
    </source>
</evidence>
<keyword evidence="8" id="KW-1133">Transmembrane helix</keyword>
<keyword evidence="8" id="KW-0812">Transmembrane</keyword>
<feature type="transmembrane region" description="Helical" evidence="8">
    <location>
        <begin position="34"/>
        <end position="53"/>
    </location>
</feature>
<accession>A0ABR2Z6P3</accession>
<evidence type="ECO:0000256" key="6">
    <source>
        <dbReference type="ARBA" id="ARBA00023004"/>
    </source>
</evidence>
<comment type="caution">
    <text evidence="9">The sequence shown here is derived from an EMBL/GenBank/DDBJ whole genome shotgun (WGS) entry which is preliminary data.</text>
</comment>
<keyword evidence="5" id="KW-0560">Oxidoreductase</keyword>
<evidence type="ECO:0008006" key="11">
    <source>
        <dbReference type="Google" id="ProtNLM"/>
    </source>
</evidence>
<dbReference type="PRINTS" id="PR00385">
    <property type="entry name" value="P450"/>
</dbReference>
<dbReference type="PANTHER" id="PTHR24305">
    <property type="entry name" value="CYTOCHROME P450"/>
    <property type="match status" value="1"/>
</dbReference>
<dbReference type="PANTHER" id="PTHR24305:SF187">
    <property type="entry name" value="P450, PUTATIVE (EUROFUNG)-RELATED"/>
    <property type="match status" value="1"/>
</dbReference>